<evidence type="ECO:0000313" key="3">
    <source>
        <dbReference type="Proteomes" id="UP000672602"/>
    </source>
</evidence>
<dbReference type="PANTHER" id="PTHR38657">
    <property type="entry name" value="SLR1343 PROTEIN"/>
    <property type="match status" value="1"/>
</dbReference>
<evidence type="ECO:0000313" key="2">
    <source>
        <dbReference type="EMBL" id="MBP5857205.1"/>
    </source>
</evidence>
<dbReference type="PANTHER" id="PTHR38657:SF1">
    <property type="entry name" value="SLR1343 PROTEIN"/>
    <property type="match status" value="1"/>
</dbReference>
<sequence length="530" mass="59144">MSCAEPGGGVGDGPTLRLVLGDQASRSLSALSDIDQARDTVLMAEVAAEATYVPHHPKKIAFLFAVMRHFAAELEAEGIAVRYIRLDDPDNSGTIGGEVARALAATGARRVVCTQCGEYRLDRAMRGWAAEIGVPVDIREDDRFLCARAWFRDWAAGRKQVRMEHFYREMRRATGLLMDASGKPEGGQWNFDKDNRKPPDDRLGGGGAGGGLFGPPAVPSFAPDATTRAVLDLVEARFAHHFGDLHPFDYAVTRADAETALDRFIAERLPLFGDYQDAMTAGSDHLYHSVIALYLNAGLLDPLGVCRAAERAYREGAAPLNAVEGFIRQIIGWREYVRGIYWLRMPDYAETNHFGAVRDLPDFYWTAETDMACIAHVVDETRRLAYAHHIQRLMVTGTFALLAGIDPKQVCAWYLAVYADAYEWVELPNTHGMALHADGGLMASKPYAASGKYIDRMSTYCRDCRYDVKRRDGPDACPFNYLYWDFLMRHADRLGDNPRMAMPLKTLARMGDDTKRAIREDARRFLETLN</sequence>
<dbReference type="Gene3D" id="3.40.50.620">
    <property type="entry name" value="HUPs"/>
    <property type="match status" value="1"/>
</dbReference>
<accession>A0A8J7V2C5</accession>
<dbReference type="InterPro" id="IPR007357">
    <property type="entry name" value="PhrB-like"/>
</dbReference>
<dbReference type="InterPro" id="IPR014729">
    <property type="entry name" value="Rossmann-like_a/b/a_fold"/>
</dbReference>
<dbReference type="Gene3D" id="1.10.579.10">
    <property type="entry name" value="DNA Cyclobutane Dipyrimidine Photolyase, subunit A, domain 3"/>
    <property type="match status" value="1"/>
</dbReference>
<dbReference type="Gene3D" id="1.25.40.80">
    <property type="match status" value="1"/>
</dbReference>
<dbReference type="Gene3D" id="1.10.10.1710">
    <property type="entry name" value="Deoxyribodipyrimidine photolyase-related"/>
    <property type="match status" value="1"/>
</dbReference>
<dbReference type="SUPFAM" id="SSF48173">
    <property type="entry name" value="Cryptochrome/photolyase FAD-binding domain"/>
    <property type="match status" value="1"/>
</dbReference>
<dbReference type="AlphaFoldDB" id="A0A8J7V2C5"/>
<evidence type="ECO:0000256" key="1">
    <source>
        <dbReference type="SAM" id="MobiDB-lite"/>
    </source>
</evidence>
<dbReference type="Pfam" id="PF04244">
    <property type="entry name" value="DPRP"/>
    <property type="match status" value="1"/>
</dbReference>
<feature type="region of interest" description="Disordered" evidence="1">
    <location>
        <begin position="182"/>
        <end position="209"/>
    </location>
</feature>
<gene>
    <name evidence="2" type="ORF">KAJ83_09310</name>
</gene>
<dbReference type="EMBL" id="JAGMWN010000004">
    <property type="protein sequence ID" value="MBP5857205.1"/>
    <property type="molecule type" value="Genomic_DNA"/>
</dbReference>
<dbReference type="Proteomes" id="UP000672602">
    <property type="component" value="Unassembled WGS sequence"/>
</dbReference>
<dbReference type="InterPro" id="IPR052551">
    <property type="entry name" value="UV-DNA_repair_photolyase"/>
</dbReference>
<proteinExistence type="predicted"/>
<comment type="caution">
    <text evidence="2">The sequence shown here is derived from an EMBL/GenBank/DDBJ whole genome shotgun (WGS) entry which is preliminary data.</text>
</comment>
<keyword evidence="3" id="KW-1185">Reference proteome</keyword>
<organism evidence="2 3">
    <name type="scientific">Marivibrio halodurans</name>
    <dbReference type="NCBI Taxonomy" id="2039722"/>
    <lineage>
        <taxon>Bacteria</taxon>
        <taxon>Pseudomonadati</taxon>
        <taxon>Pseudomonadota</taxon>
        <taxon>Alphaproteobacteria</taxon>
        <taxon>Rhodospirillales</taxon>
        <taxon>Rhodospirillaceae</taxon>
        <taxon>Marivibrio</taxon>
    </lineage>
</organism>
<name>A0A8J7V2C5_9PROT</name>
<dbReference type="InterPro" id="IPR036134">
    <property type="entry name" value="Crypto/Photolyase_FAD-like_sf"/>
</dbReference>
<reference evidence="2" key="1">
    <citation type="submission" date="2021-04" db="EMBL/GenBank/DDBJ databases">
        <authorList>
            <person name="Zhang D.-C."/>
        </authorList>
    </citation>
    <scope>NUCLEOTIDE SEQUENCE</scope>
    <source>
        <strain evidence="2">CGMCC 1.15697</strain>
    </source>
</reference>
<dbReference type="RefSeq" id="WP_210681797.1">
    <property type="nucleotide sequence ID" value="NZ_JAGMWN010000004.1"/>
</dbReference>
<protein>
    <submittedName>
        <fullName evidence="2">Cryptochrome/photolyase family protein</fullName>
    </submittedName>
</protein>
<feature type="compositionally biased region" description="Basic and acidic residues" evidence="1">
    <location>
        <begin position="191"/>
        <end position="203"/>
    </location>
</feature>